<keyword evidence="3" id="KW-1185">Reference proteome</keyword>
<dbReference type="EMBL" id="BRYA01001011">
    <property type="protein sequence ID" value="GMI37576.1"/>
    <property type="molecule type" value="Genomic_DNA"/>
</dbReference>
<evidence type="ECO:0000313" key="3">
    <source>
        <dbReference type="Proteomes" id="UP001165065"/>
    </source>
</evidence>
<sequence>MEFDADTIKAYKMDEKDAKDLLLGKSNLNFIDLGRLPLQRLLIQVFGALSFLNIPASGPPDPDNLIMRRRNVIRVKELIDTIPLITTRVSPNSDLTRCIGNYFCNDPTSKRIAAVMIWLCNDLEGIPQPPLPPLPPLPLTQSTATTSSQETTSTTTTTTSLVSSSRASSSSAASTTVSVPNPAGASRRASAGGARRRGNDEEED</sequence>
<accession>A0A9W7G9Y2</accession>
<organism evidence="2 3">
    <name type="scientific">Triparma columacea</name>
    <dbReference type="NCBI Taxonomy" id="722753"/>
    <lineage>
        <taxon>Eukaryota</taxon>
        <taxon>Sar</taxon>
        <taxon>Stramenopiles</taxon>
        <taxon>Ochrophyta</taxon>
        <taxon>Bolidophyceae</taxon>
        <taxon>Parmales</taxon>
        <taxon>Triparmaceae</taxon>
        <taxon>Triparma</taxon>
    </lineage>
</organism>
<proteinExistence type="predicted"/>
<comment type="caution">
    <text evidence="2">The sequence shown here is derived from an EMBL/GenBank/DDBJ whole genome shotgun (WGS) entry which is preliminary data.</text>
</comment>
<evidence type="ECO:0000256" key="1">
    <source>
        <dbReference type="SAM" id="MobiDB-lite"/>
    </source>
</evidence>
<gene>
    <name evidence="2" type="ORF">TrCOL_g5329</name>
</gene>
<evidence type="ECO:0000313" key="2">
    <source>
        <dbReference type="EMBL" id="GMI37576.1"/>
    </source>
</evidence>
<protein>
    <submittedName>
        <fullName evidence="2">Uncharacterized protein</fullName>
    </submittedName>
</protein>
<dbReference type="Proteomes" id="UP001165065">
    <property type="component" value="Unassembled WGS sequence"/>
</dbReference>
<name>A0A9W7G9Y2_9STRA</name>
<feature type="region of interest" description="Disordered" evidence="1">
    <location>
        <begin position="131"/>
        <end position="204"/>
    </location>
</feature>
<feature type="compositionally biased region" description="Low complexity" evidence="1">
    <location>
        <begin position="139"/>
        <end position="193"/>
    </location>
</feature>
<reference evidence="3" key="1">
    <citation type="journal article" date="2023" name="Commun. Biol.">
        <title>Genome analysis of Parmales, the sister group of diatoms, reveals the evolutionary specialization of diatoms from phago-mixotrophs to photoautotrophs.</title>
        <authorList>
            <person name="Ban H."/>
            <person name="Sato S."/>
            <person name="Yoshikawa S."/>
            <person name="Yamada K."/>
            <person name="Nakamura Y."/>
            <person name="Ichinomiya M."/>
            <person name="Sato N."/>
            <person name="Blanc-Mathieu R."/>
            <person name="Endo H."/>
            <person name="Kuwata A."/>
            <person name="Ogata H."/>
        </authorList>
    </citation>
    <scope>NUCLEOTIDE SEQUENCE [LARGE SCALE GENOMIC DNA]</scope>
</reference>
<dbReference type="AlphaFoldDB" id="A0A9W7G9Y2"/>